<dbReference type="SUPFAM" id="SSF53474">
    <property type="entry name" value="alpha/beta-Hydrolases"/>
    <property type="match status" value="1"/>
</dbReference>
<dbReference type="Pfam" id="PF00561">
    <property type="entry name" value="Abhydrolase_1"/>
    <property type="match status" value="1"/>
</dbReference>
<dbReference type="EMBL" id="CAFBMI010000007">
    <property type="protein sequence ID" value="CAB4892019.1"/>
    <property type="molecule type" value="Genomic_DNA"/>
</dbReference>
<organism evidence="2">
    <name type="scientific">freshwater metagenome</name>
    <dbReference type="NCBI Taxonomy" id="449393"/>
    <lineage>
        <taxon>unclassified sequences</taxon>
        <taxon>metagenomes</taxon>
        <taxon>ecological metagenomes</taxon>
    </lineage>
</organism>
<evidence type="ECO:0000313" key="3">
    <source>
        <dbReference type="EMBL" id="CAB4892019.1"/>
    </source>
</evidence>
<dbReference type="EMBL" id="CAEZWS010000015">
    <property type="protein sequence ID" value="CAB4661070.1"/>
    <property type="molecule type" value="Genomic_DNA"/>
</dbReference>
<gene>
    <name evidence="2" type="ORF">UFOPK2288_00456</name>
    <name evidence="3" type="ORF">UFOPK3558_00164</name>
</gene>
<evidence type="ECO:0000313" key="2">
    <source>
        <dbReference type="EMBL" id="CAB4661070.1"/>
    </source>
</evidence>
<reference evidence="2" key="1">
    <citation type="submission" date="2020-05" db="EMBL/GenBank/DDBJ databases">
        <authorList>
            <person name="Chiriac C."/>
            <person name="Salcher M."/>
            <person name="Ghai R."/>
            <person name="Kavagutti S V."/>
        </authorList>
    </citation>
    <scope>NUCLEOTIDE SEQUENCE</scope>
</reference>
<dbReference type="InterPro" id="IPR000073">
    <property type="entry name" value="AB_hydrolase_1"/>
</dbReference>
<name>A0A6J6LGU3_9ZZZZ</name>
<evidence type="ECO:0000259" key="1">
    <source>
        <dbReference type="Pfam" id="PF00561"/>
    </source>
</evidence>
<dbReference type="PANTHER" id="PTHR43689:SF8">
    <property type="entry name" value="ALPHA_BETA-HYDROLASES SUPERFAMILY PROTEIN"/>
    <property type="match status" value="1"/>
</dbReference>
<dbReference type="Gene3D" id="3.40.50.1820">
    <property type="entry name" value="alpha/beta hydrolase"/>
    <property type="match status" value="1"/>
</dbReference>
<dbReference type="InterPro" id="IPR029058">
    <property type="entry name" value="AB_hydrolase_fold"/>
</dbReference>
<proteinExistence type="predicted"/>
<dbReference type="PANTHER" id="PTHR43689">
    <property type="entry name" value="HYDROLASE"/>
    <property type="match status" value="1"/>
</dbReference>
<dbReference type="AlphaFoldDB" id="A0A6J6LGU3"/>
<sequence length="268" mass="29414">MIDVELVSKIYSQSSTKETVLLIHGMGSASTAWKLIIEPLARHFTVVTIDLPGHGQTPMDKTQPMDPQSLAQSVFDAMKDQGFEKFHVVGNSLGGWIALEMASMRPQQILSVTGLAPAGLWLAPFNARYPGTAVARMLSASVWIVSPMLLHFEWARKAGFANVSPRWKEFSYETCLDATNAMATSAGYYPAWDALLKKRFENHISPTIPVTIIFGDSDKTLPASTSQERSLVSSHARWLTFAQCGHAPMWDHPQLVVSEILATAGIAQ</sequence>
<protein>
    <submittedName>
        <fullName evidence="2">Unannotated protein</fullName>
    </submittedName>
</protein>
<dbReference type="PRINTS" id="PR00111">
    <property type="entry name" value="ABHYDROLASE"/>
</dbReference>
<accession>A0A6J6LGU3</accession>
<feature type="domain" description="AB hydrolase-1" evidence="1">
    <location>
        <begin position="19"/>
        <end position="253"/>
    </location>
</feature>